<reference evidence="2 3" key="1">
    <citation type="journal article" date="2023" name="Chemosphere">
        <title>Whole genome analysis of Flavobacterium aziz-sancarii sp. nov., isolated from Ardley Island (Antarctica), revealed a rich resistome and bioremediation potential.</title>
        <authorList>
            <person name="Otur C."/>
            <person name="Okay S."/>
            <person name="Kurt-Kizildogan A."/>
        </authorList>
    </citation>
    <scope>NUCLEOTIDE SEQUENCE [LARGE SCALE GENOMIC DNA]</scope>
    <source>
        <strain evidence="2 3">AC</strain>
    </source>
</reference>
<keyword evidence="1" id="KW-0732">Signal</keyword>
<sequence>MNKMLFSLIISLTAMTVFAQNQTTTTPIVSPDNDIVYRLFSTYNIGTFIKLNTKNGQMWQVQWDAGKGKFESPLFLTPRVSAEEEKNGRFFLYPTTNIYNFILIDQLDGRMWQVQWSSKIKDRIVLPLD</sequence>
<dbReference type="Proteomes" id="UP001212170">
    <property type="component" value="Unassembled WGS sequence"/>
</dbReference>
<keyword evidence="3" id="KW-1185">Reference proteome</keyword>
<accession>A0ABT4WDU8</accession>
<evidence type="ECO:0000256" key="1">
    <source>
        <dbReference type="SAM" id="SignalP"/>
    </source>
</evidence>
<dbReference type="RefSeq" id="WP_271336573.1">
    <property type="nucleotide sequence ID" value="NZ_JAMZNK010000023.1"/>
</dbReference>
<feature type="signal peptide" evidence="1">
    <location>
        <begin position="1"/>
        <end position="19"/>
    </location>
</feature>
<evidence type="ECO:0000313" key="3">
    <source>
        <dbReference type="Proteomes" id="UP001212170"/>
    </source>
</evidence>
<feature type="chain" id="PRO_5045249909" evidence="1">
    <location>
        <begin position="20"/>
        <end position="129"/>
    </location>
</feature>
<dbReference type="EMBL" id="JAMZNK010000023">
    <property type="protein sequence ID" value="MDA6070758.1"/>
    <property type="molecule type" value="Genomic_DNA"/>
</dbReference>
<comment type="caution">
    <text evidence="2">The sequence shown here is derived from an EMBL/GenBank/DDBJ whole genome shotgun (WGS) entry which is preliminary data.</text>
</comment>
<protein>
    <submittedName>
        <fullName evidence="2">Uncharacterized protein</fullName>
    </submittedName>
</protein>
<gene>
    <name evidence="2" type="ORF">NJT12_14145</name>
</gene>
<proteinExistence type="predicted"/>
<organism evidence="2 3">
    <name type="scientific">Flavobacterium azizsancarii</name>
    <dbReference type="NCBI Taxonomy" id="2961580"/>
    <lineage>
        <taxon>Bacteria</taxon>
        <taxon>Pseudomonadati</taxon>
        <taxon>Bacteroidota</taxon>
        <taxon>Flavobacteriia</taxon>
        <taxon>Flavobacteriales</taxon>
        <taxon>Flavobacteriaceae</taxon>
        <taxon>Flavobacterium</taxon>
    </lineage>
</organism>
<evidence type="ECO:0000313" key="2">
    <source>
        <dbReference type="EMBL" id="MDA6070758.1"/>
    </source>
</evidence>
<name>A0ABT4WDU8_9FLAO</name>